<keyword evidence="3" id="KW-1185">Reference proteome</keyword>
<feature type="compositionally biased region" description="Low complexity" evidence="1">
    <location>
        <begin position="7"/>
        <end position="37"/>
    </location>
</feature>
<feature type="region of interest" description="Disordered" evidence="1">
    <location>
        <begin position="1"/>
        <end position="60"/>
    </location>
</feature>
<evidence type="ECO:0000256" key="1">
    <source>
        <dbReference type="SAM" id="MobiDB-lite"/>
    </source>
</evidence>
<accession>A0A6J5GPQ9</accession>
<proteinExistence type="predicted"/>
<protein>
    <submittedName>
        <fullName evidence="2">Uncharacterized protein</fullName>
    </submittedName>
</protein>
<dbReference type="Proteomes" id="UP000494252">
    <property type="component" value="Unassembled WGS sequence"/>
</dbReference>
<evidence type="ECO:0000313" key="2">
    <source>
        <dbReference type="EMBL" id="CAB3803682.1"/>
    </source>
</evidence>
<organism evidence="2 3">
    <name type="scientific">Paraburkholderia fynbosensis</name>
    <dbReference type="NCBI Taxonomy" id="1200993"/>
    <lineage>
        <taxon>Bacteria</taxon>
        <taxon>Pseudomonadati</taxon>
        <taxon>Pseudomonadota</taxon>
        <taxon>Betaproteobacteria</taxon>
        <taxon>Burkholderiales</taxon>
        <taxon>Burkholderiaceae</taxon>
        <taxon>Paraburkholderia</taxon>
    </lineage>
</organism>
<dbReference type="RefSeq" id="WP_175164697.1">
    <property type="nucleotide sequence ID" value="NZ_CADIKI010000019.1"/>
</dbReference>
<gene>
    <name evidence="2" type="ORF">LMG27177_05496</name>
</gene>
<dbReference type="AlphaFoldDB" id="A0A6J5GPQ9"/>
<dbReference type="EMBL" id="CADIKI010000019">
    <property type="protein sequence ID" value="CAB3803682.1"/>
    <property type="molecule type" value="Genomic_DNA"/>
</dbReference>
<evidence type="ECO:0000313" key="3">
    <source>
        <dbReference type="Proteomes" id="UP000494252"/>
    </source>
</evidence>
<sequence length="60" mass="6070">MTIHSNLSSTQLPSLTSTTARDKPASASQPAASAQPQESATRAQPSPPTGLVGHNVNTTA</sequence>
<name>A0A6J5GPQ9_9BURK</name>
<reference evidence="2 3" key="1">
    <citation type="submission" date="2020-04" db="EMBL/GenBank/DDBJ databases">
        <authorList>
            <person name="De Canck E."/>
        </authorList>
    </citation>
    <scope>NUCLEOTIDE SEQUENCE [LARGE SCALE GENOMIC DNA]</scope>
    <source>
        <strain evidence="2 3">LMG 27177</strain>
    </source>
</reference>